<sequence length="130" mass="13804">MSPLSRFPLLRQGLCLLTLIGCSALPPVASAHHSFALFDQTQTITIKGVVERFAWTNPHITIYLDVPGPPAQRYKIETGSVNALQRTGWTSSSVKAGESAEVSFKPLKSGEPGGLLVEIKMGDVVLSGGG</sequence>
<dbReference type="PROSITE" id="PS51257">
    <property type="entry name" value="PROKAR_LIPOPROTEIN"/>
    <property type="match status" value="1"/>
</dbReference>
<evidence type="ECO:0000313" key="1">
    <source>
        <dbReference type="EMBL" id="QOU02372.1"/>
    </source>
</evidence>
<dbReference type="InterPro" id="IPR046150">
    <property type="entry name" value="DUF6152"/>
</dbReference>
<evidence type="ECO:0008006" key="3">
    <source>
        <dbReference type="Google" id="ProtNLM"/>
    </source>
</evidence>
<dbReference type="AlphaFoldDB" id="A0A1B3CSS9"/>
<accession>A0A1B3CSS9</accession>
<gene>
    <name evidence="1" type="ORF">IM720_16710</name>
</gene>
<evidence type="ECO:0000313" key="2">
    <source>
        <dbReference type="Proteomes" id="UP000593833"/>
    </source>
</evidence>
<dbReference type="OrthoDB" id="8420938at2"/>
<dbReference type="EMBL" id="CP063233">
    <property type="protein sequence ID" value="QOU02372.1"/>
    <property type="molecule type" value="Genomic_DNA"/>
</dbReference>
<organism evidence="1 2">
    <name type="scientific">Pseudomonas fluorescens</name>
    <dbReference type="NCBI Taxonomy" id="294"/>
    <lineage>
        <taxon>Bacteria</taxon>
        <taxon>Pseudomonadati</taxon>
        <taxon>Pseudomonadota</taxon>
        <taxon>Gammaproteobacteria</taxon>
        <taxon>Pseudomonadales</taxon>
        <taxon>Pseudomonadaceae</taxon>
        <taxon>Pseudomonas</taxon>
    </lineage>
</organism>
<reference evidence="1 2" key="1">
    <citation type="submission" date="2020-10" db="EMBL/GenBank/DDBJ databases">
        <title>Complete genome sequence of a novel Pseudomonas fluorescens strain isolated from the flower of kumarahou (Pomaderris kumeraho).</title>
        <authorList>
            <person name="Summers M.C."/>
            <person name="Nowak V."/>
            <person name="Fairhurst M.J."/>
            <person name="Owen J.G."/>
            <person name="Gerth M.L."/>
            <person name="Patrick W.M."/>
        </authorList>
    </citation>
    <scope>NUCLEOTIDE SEQUENCE [LARGE SCALE GENOMIC DNA]</scope>
    <source>
        <strain evidence="1 2">KF1</strain>
    </source>
</reference>
<dbReference type="Pfam" id="PF19649">
    <property type="entry name" value="DUF6152"/>
    <property type="match status" value="1"/>
</dbReference>
<protein>
    <recommendedName>
        <fullName evidence="3">Lipoprotein</fullName>
    </recommendedName>
</protein>
<dbReference type="RefSeq" id="WP_069076113.1">
    <property type="nucleotide sequence ID" value="NZ_CP015637.1"/>
</dbReference>
<name>A0A1B3CSS9_PSEFL</name>
<proteinExistence type="predicted"/>
<dbReference type="Proteomes" id="UP000593833">
    <property type="component" value="Chromosome"/>
</dbReference>